<evidence type="ECO:0000256" key="1">
    <source>
        <dbReference type="SAM" id="MobiDB-lite"/>
    </source>
</evidence>
<feature type="signal peptide" evidence="2">
    <location>
        <begin position="1"/>
        <end position="19"/>
    </location>
</feature>
<evidence type="ECO:0000313" key="3">
    <source>
        <dbReference type="EMBL" id="KAK8857223.1"/>
    </source>
</evidence>
<feature type="chain" id="PRO_5045360896" evidence="2">
    <location>
        <begin position="20"/>
        <end position="150"/>
    </location>
</feature>
<accession>A0ABR2I5B1</accession>
<comment type="caution">
    <text evidence="3">The sequence shown here is derived from an EMBL/GenBank/DDBJ whole genome shotgun (WGS) entry which is preliminary data.</text>
</comment>
<reference evidence="3 4" key="1">
    <citation type="journal article" date="2024" name="IMA Fungus">
        <title>Apiospora arundinis, a panoply of carbohydrate-active enzymes and secondary metabolites.</title>
        <authorList>
            <person name="Sorensen T."/>
            <person name="Petersen C."/>
            <person name="Muurmann A.T."/>
            <person name="Christiansen J.V."/>
            <person name="Brundto M.L."/>
            <person name="Overgaard C.K."/>
            <person name="Boysen A.T."/>
            <person name="Wollenberg R.D."/>
            <person name="Larsen T.O."/>
            <person name="Sorensen J.L."/>
            <person name="Nielsen K.L."/>
            <person name="Sondergaard T.E."/>
        </authorList>
    </citation>
    <scope>NUCLEOTIDE SEQUENCE [LARGE SCALE GENOMIC DNA]</scope>
    <source>
        <strain evidence="3 4">AAU 773</strain>
    </source>
</reference>
<evidence type="ECO:0000256" key="2">
    <source>
        <dbReference type="SAM" id="SignalP"/>
    </source>
</evidence>
<sequence length="150" mass="16205">MHATTVFMAALGLAATSLAAPAPAIDEVAVEKRFKGGWCGVHVHIKQGQDNRFATVKVFDANQFQLAQKDFQVTVKNVIFGSISGNGLPQELHINVNPSNDSPASFEYGDQHWESGKSNTKNSRCSVGKWDNGGPWSTTSKLDMDCGFSC</sequence>
<feature type="region of interest" description="Disordered" evidence="1">
    <location>
        <begin position="105"/>
        <end position="126"/>
    </location>
</feature>
<dbReference type="EMBL" id="JAPCWZ010000007">
    <property type="protein sequence ID" value="KAK8857223.1"/>
    <property type="molecule type" value="Genomic_DNA"/>
</dbReference>
<keyword evidence="4" id="KW-1185">Reference proteome</keyword>
<feature type="compositionally biased region" description="Polar residues" evidence="1">
    <location>
        <begin position="116"/>
        <end position="125"/>
    </location>
</feature>
<name>A0ABR2I5B1_9PEZI</name>
<organism evidence="3 4">
    <name type="scientific">Apiospora arundinis</name>
    <dbReference type="NCBI Taxonomy" id="335852"/>
    <lineage>
        <taxon>Eukaryota</taxon>
        <taxon>Fungi</taxon>
        <taxon>Dikarya</taxon>
        <taxon>Ascomycota</taxon>
        <taxon>Pezizomycotina</taxon>
        <taxon>Sordariomycetes</taxon>
        <taxon>Xylariomycetidae</taxon>
        <taxon>Amphisphaeriales</taxon>
        <taxon>Apiosporaceae</taxon>
        <taxon>Apiospora</taxon>
    </lineage>
</organism>
<proteinExistence type="predicted"/>
<protein>
    <submittedName>
        <fullName evidence="3">Uncharacterized protein</fullName>
    </submittedName>
</protein>
<keyword evidence="2" id="KW-0732">Signal</keyword>
<dbReference type="Proteomes" id="UP001390339">
    <property type="component" value="Unassembled WGS sequence"/>
</dbReference>
<gene>
    <name evidence="3" type="ORF">PGQ11_013135</name>
</gene>
<evidence type="ECO:0000313" key="4">
    <source>
        <dbReference type="Proteomes" id="UP001390339"/>
    </source>
</evidence>